<evidence type="ECO:0000256" key="1">
    <source>
        <dbReference type="SAM" id="MobiDB-lite"/>
    </source>
</evidence>
<feature type="compositionally biased region" description="Low complexity" evidence="1">
    <location>
        <begin position="164"/>
        <end position="175"/>
    </location>
</feature>
<protein>
    <submittedName>
        <fullName evidence="2">Uncharacterized protein</fullName>
    </submittedName>
</protein>
<name>A0AAV7R2V8_PLEWA</name>
<gene>
    <name evidence="2" type="ORF">NDU88_011375</name>
</gene>
<dbReference type="AlphaFoldDB" id="A0AAV7R2V8"/>
<feature type="compositionally biased region" description="Basic residues" evidence="1">
    <location>
        <begin position="98"/>
        <end position="107"/>
    </location>
</feature>
<dbReference type="Proteomes" id="UP001066276">
    <property type="component" value="Chromosome 6"/>
</dbReference>
<dbReference type="EMBL" id="JANPWB010000010">
    <property type="protein sequence ID" value="KAJ1145083.1"/>
    <property type="molecule type" value="Genomic_DNA"/>
</dbReference>
<evidence type="ECO:0000313" key="2">
    <source>
        <dbReference type="EMBL" id="KAJ1145083.1"/>
    </source>
</evidence>
<keyword evidence="3" id="KW-1185">Reference proteome</keyword>
<evidence type="ECO:0000313" key="3">
    <source>
        <dbReference type="Proteomes" id="UP001066276"/>
    </source>
</evidence>
<feature type="region of interest" description="Disordered" evidence="1">
    <location>
        <begin position="1"/>
        <end position="200"/>
    </location>
</feature>
<accession>A0AAV7R2V8</accession>
<reference evidence="2" key="1">
    <citation type="journal article" date="2022" name="bioRxiv">
        <title>Sequencing and chromosome-scale assembly of the giantPleurodeles waltlgenome.</title>
        <authorList>
            <person name="Brown T."/>
            <person name="Elewa A."/>
            <person name="Iarovenko S."/>
            <person name="Subramanian E."/>
            <person name="Araus A.J."/>
            <person name="Petzold A."/>
            <person name="Susuki M."/>
            <person name="Suzuki K.-i.T."/>
            <person name="Hayashi T."/>
            <person name="Toyoda A."/>
            <person name="Oliveira C."/>
            <person name="Osipova E."/>
            <person name="Leigh N.D."/>
            <person name="Simon A."/>
            <person name="Yun M.H."/>
        </authorList>
    </citation>
    <scope>NUCLEOTIDE SEQUENCE</scope>
    <source>
        <strain evidence="2">20211129_DDA</strain>
        <tissue evidence="2">Liver</tissue>
    </source>
</reference>
<sequence>MSRRGTRATPCARPAGKVRGGVSHTPIPLLSTSFKQDPRGREQSSSTPRLELCRRKECSTTTLRQAWTPGAQQGIPRVEEGNTGRGVPEQPRSAAPRRAPRQVWHRKNSSDPGDWPRPLPPQRRVPQDGNLTDLRLPPVSRGPLQNSAERQRPGGGAGPRLQEADPPAAGADTAGRQLLLGARWDPGVAERITASASGPE</sequence>
<organism evidence="2 3">
    <name type="scientific">Pleurodeles waltl</name>
    <name type="common">Iberian ribbed newt</name>
    <dbReference type="NCBI Taxonomy" id="8319"/>
    <lineage>
        <taxon>Eukaryota</taxon>
        <taxon>Metazoa</taxon>
        <taxon>Chordata</taxon>
        <taxon>Craniata</taxon>
        <taxon>Vertebrata</taxon>
        <taxon>Euteleostomi</taxon>
        <taxon>Amphibia</taxon>
        <taxon>Batrachia</taxon>
        <taxon>Caudata</taxon>
        <taxon>Salamandroidea</taxon>
        <taxon>Salamandridae</taxon>
        <taxon>Pleurodelinae</taxon>
        <taxon>Pleurodeles</taxon>
    </lineage>
</organism>
<proteinExistence type="predicted"/>
<comment type="caution">
    <text evidence="2">The sequence shown here is derived from an EMBL/GenBank/DDBJ whole genome shotgun (WGS) entry which is preliminary data.</text>
</comment>